<feature type="transmembrane region" description="Helical" evidence="1">
    <location>
        <begin position="290"/>
        <end position="309"/>
    </location>
</feature>
<dbReference type="Proteomes" id="UP000664169">
    <property type="component" value="Unassembled WGS sequence"/>
</dbReference>
<reference evidence="3" key="1">
    <citation type="submission" date="2021-03" db="EMBL/GenBank/DDBJ databases">
        <authorList>
            <person name="Tagirdzhanova G."/>
        </authorList>
    </citation>
    <scope>NUCLEOTIDE SEQUENCE</scope>
</reference>
<dbReference type="EMBL" id="CAJPDQ010000011">
    <property type="protein sequence ID" value="CAF9916953.1"/>
    <property type="molecule type" value="Genomic_DNA"/>
</dbReference>
<keyword evidence="4" id="KW-1185">Reference proteome</keyword>
<dbReference type="OrthoDB" id="5819582at2759"/>
<feature type="transmembrane region" description="Helical" evidence="1">
    <location>
        <begin position="12"/>
        <end position="31"/>
    </location>
</feature>
<feature type="transmembrane region" description="Helical" evidence="1">
    <location>
        <begin position="52"/>
        <end position="74"/>
    </location>
</feature>
<gene>
    <name evidence="3" type="ORF">GOMPHAMPRED_001166</name>
</gene>
<sequence length="395" mass="45516">MGSIWGAGSGAVSTFFVISGYAITVKSLSLLRQRNYEDLYNGLCSSLFRRGFRLFLPVVLLAIPTFFVVCMVDMEDGFLMPFEVKSTWTGQMSHFINSTDHHINPFSYRSDMVDNRYAYVPTSWTIPMEYYGSIVCYILTMVVARVELYRIRNLIVGGMCLYALHQGSWWTSNFLFGMWMADHILEQKTRNNDGHKGSKGSNKFFTLMYALLFVFGIYLAGMPPEILAFEFPSQPKIGYMWLYKLIPPDYLFRIPEPARWWWYWSGNLTFLGISKIPQLQSIFNTKFCQWLGKISFALYLVHAMIISILSRPLQGFVKTMTEHKGIVCLFEFTVMTPIVVVLAGVVERYIDQPSVRFAKWLEQQAFRPQSGNPPIELSQYLLAEQDTGRTGYTND</sequence>
<dbReference type="PANTHER" id="PTHR23028:SF134">
    <property type="entry name" value="PUTATIVE (AFU_ORTHOLOGUE AFUA_4G08520)-RELATED"/>
    <property type="match status" value="1"/>
</dbReference>
<evidence type="ECO:0000256" key="1">
    <source>
        <dbReference type="SAM" id="Phobius"/>
    </source>
</evidence>
<keyword evidence="1" id="KW-1133">Transmembrane helix</keyword>
<feature type="domain" description="Acyltransferase 3" evidence="2">
    <location>
        <begin position="6"/>
        <end position="325"/>
    </location>
</feature>
<protein>
    <recommendedName>
        <fullName evidence="2">Acyltransferase 3 domain-containing protein</fullName>
    </recommendedName>
</protein>
<evidence type="ECO:0000313" key="3">
    <source>
        <dbReference type="EMBL" id="CAF9916953.1"/>
    </source>
</evidence>
<dbReference type="Pfam" id="PF01757">
    <property type="entry name" value="Acyl_transf_3"/>
    <property type="match status" value="1"/>
</dbReference>
<dbReference type="InterPro" id="IPR050879">
    <property type="entry name" value="Acyltransferase_3"/>
</dbReference>
<organism evidence="3 4">
    <name type="scientific">Gomphillus americanus</name>
    <dbReference type="NCBI Taxonomy" id="1940652"/>
    <lineage>
        <taxon>Eukaryota</taxon>
        <taxon>Fungi</taxon>
        <taxon>Dikarya</taxon>
        <taxon>Ascomycota</taxon>
        <taxon>Pezizomycotina</taxon>
        <taxon>Lecanoromycetes</taxon>
        <taxon>OSLEUM clade</taxon>
        <taxon>Ostropomycetidae</taxon>
        <taxon>Ostropales</taxon>
        <taxon>Graphidaceae</taxon>
        <taxon>Gomphilloideae</taxon>
        <taxon>Gomphillus</taxon>
    </lineage>
</organism>
<feature type="transmembrane region" description="Helical" evidence="1">
    <location>
        <begin position="329"/>
        <end position="350"/>
    </location>
</feature>
<keyword evidence="1" id="KW-0812">Transmembrane</keyword>
<feature type="transmembrane region" description="Helical" evidence="1">
    <location>
        <begin position="204"/>
        <end position="221"/>
    </location>
</feature>
<dbReference type="AlphaFoldDB" id="A0A8H3F3J6"/>
<dbReference type="PANTHER" id="PTHR23028">
    <property type="entry name" value="ACETYLTRANSFERASE"/>
    <property type="match status" value="1"/>
</dbReference>
<evidence type="ECO:0000259" key="2">
    <source>
        <dbReference type="Pfam" id="PF01757"/>
    </source>
</evidence>
<keyword evidence="1" id="KW-0472">Membrane</keyword>
<proteinExistence type="predicted"/>
<accession>A0A8H3F3J6</accession>
<dbReference type="InterPro" id="IPR002656">
    <property type="entry name" value="Acyl_transf_3_dom"/>
</dbReference>
<evidence type="ECO:0000313" key="4">
    <source>
        <dbReference type="Proteomes" id="UP000664169"/>
    </source>
</evidence>
<dbReference type="GO" id="GO:0016747">
    <property type="term" value="F:acyltransferase activity, transferring groups other than amino-acyl groups"/>
    <property type="evidence" value="ECO:0007669"/>
    <property type="project" value="InterPro"/>
</dbReference>
<feature type="transmembrane region" description="Helical" evidence="1">
    <location>
        <begin position="130"/>
        <end position="149"/>
    </location>
</feature>
<comment type="caution">
    <text evidence="3">The sequence shown here is derived from an EMBL/GenBank/DDBJ whole genome shotgun (WGS) entry which is preliminary data.</text>
</comment>
<name>A0A8H3F3J6_9LECA</name>